<gene>
    <name evidence="1" type="ORF">CYCCA115_LOCUS19140</name>
</gene>
<sequence>MMTEPDLEASSGVPSGLSSSIKTLLGSQLTNKRPVQLMSFVLFSFMVLLLINPSSTTSGYGVVRANEKRVETSVTLSSPKAGVGPCPPPDPAVDQRYIGFPQNLTFGKHVSEKGEPFLTQDFWADIVDNRRTFFLRSTEGHKPSAERLRDWVRSRPHPITLIINNQVDKSWPEYLRGKKKFEYYLNETNLHAAYAMNARHLPQYPKLQPIPIGLKWAWSSTKLFGEEKNKRADKYKRFGASSPEQSKALFHLTNRTSLVFLRPMNQGSNLRTINYVRNTPALTATRGEIPSIVNETAKQSIAFTPMKNMPLKSFFEELKKHRFVISPPGNGLDTHATWEALLCGCIPIVPHSPLDPVFEHLPVWLVDSWEDVTDASVKEKEEYFKKKANTYKWEKLYRSYWAERIYDGLCTV</sequence>
<proteinExistence type="predicted"/>
<dbReference type="Proteomes" id="UP001295423">
    <property type="component" value="Unassembled WGS sequence"/>
</dbReference>
<accession>A0AAD2G3T4</accession>
<protein>
    <recommendedName>
        <fullName evidence="3">Exostosin GT47 domain-containing protein</fullName>
    </recommendedName>
</protein>
<evidence type="ECO:0000313" key="2">
    <source>
        <dbReference type="Proteomes" id="UP001295423"/>
    </source>
</evidence>
<dbReference type="EMBL" id="CAKOGP040002091">
    <property type="protein sequence ID" value="CAJ1961323.1"/>
    <property type="molecule type" value="Genomic_DNA"/>
</dbReference>
<evidence type="ECO:0000313" key="1">
    <source>
        <dbReference type="EMBL" id="CAJ1961323.1"/>
    </source>
</evidence>
<evidence type="ECO:0008006" key="3">
    <source>
        <dbReference type="Google" id="ProtNLM"/>
    </source>
</evidence>
<organism evidence="1 2">
    <name type="scientific">Cylindrotheca closterium</name>
    <dbReference type="NCBI Taxonomy" id="2856"/>
    <lineage>
        <taxon>Eukaryota</taxon>
        <taxon>Sar</taxon>
        <taxon>Stramenopiles</taxon>
        <taxon>Ochrophyta</taxon>
        <taxon>Bacillariophyta</taxon>
        <taxon>Bacillariophyceae</taxon>
        <taxon>Bacillariophycidae</taxon>
        <taxon>Bacillariales</taxon>
        <taxon>Bacillariaceae</taxon>
        <taxon>Cylindrotheca</taxon>
    </lineage>
</organism>
<name>A0AAD2G3T4_9STRA</name>
<dbReference type="AlphaFoldDB" id="A0AAD2G3T4"/>
<keyword evidence="2" id="KW-1185">Reference proteome</keyword>
<comment type="caution">
    <text evidence="1">The sequence shown here is derived from an EMBL/GenBank/DDBJ whole genome shotgun (WGS) entry which is preliminary data.</text>
</comment>
<reference evidence="1" key="1">
    <citation type="submission" date="2023-08" db="EMBL/GenBank/DDBJ databases">
        <authorList>
            <person name="Audoor S."/>
            <person name="Bilcke G."/>
        </authorList>
    </citation>
    <scope>NUCLEOTIDE SEQUENCE</scope>
</reference>